<dbReference type="PANTHER" id="PTHR34310:SF8">
    <property type="entry name" value="CONSERVED PROTEIN"/>
    <property type="match status" value="1"/>
</dbReference>
<dbReference type="Gene3D" id="2.170.150.40">
    <property type="entry name" value="Domain of unknown function (DUF427)"/>
    <property type="match status" value="1"/>
</dbReference>
<accession>A0A423PID9</accession>
<proteinExistence type="predicted"/>
<dbReference type="AlphaFoldDB" id="A0A423PID9"/>
<protein>
    <recommendedName>
        <fullName evidence="1">DUF427 domain-containing protein</fullName>
    </recommendedName>
</protein>
<comment type="caution">
    <text evidence="2">The sequence shown here is derived from an EMBL/GenBank/DDBJ whole genome shotgun (WGS) entry which is preliminary data.</text>
</comment>
<dbReference type="InterPro" id="IPR038694">
    <property type="entry name" value="DUF427_sf"/>
</dbReference>
<gene>
    <name evidence="2" type="ORF">SAOR_12480</name>
</gene>
<feature type="domain" description="DUF427" evidence="1">
    <location>
        <begin position="18"/>
        <end position="109"/>
    </location>
</feature>
<evidence type="ECO:0000313" key="3">
    <source>
        <dbReference type="Proteomes" id="UP000283993"/>
    </source>
</evidence>
<dbReference type="PANTHER" id="PTHR34310">
    <property type="entry name" value="DUF427 DOMAIN PROTEIN (AFU_ORTHOLOGUE AFUA_3G02220)"/>
    <property type="match status" value="1"/>
</dbReference>
<reference evidence="2 3" key="1">
    <citation type="submission" date="2013-10" db="EMBL/GenBank/DDBJ databases">
        <title>Salinisphaera orenii MK-B5 Genome Sequencing.</title>
        <authorList>
            <person name="Lai Q."/>
            <person name="Li C."/>
            <person name="Shao Z."/>
        </authorList>
    </citation>
    <scope>NUCLEOTIDE SEQUENCE [LARGE SCALE GENOMIC DNA]</scope>
    <source>
        <strain evidence="2 3">MK-B5</strain>
    </source>
</reference>
<dbReference type="Pfam" id="PF04248">
    <property type="entry name" value="NTP_transf_9"/>
    <property type="match status" value="1"/>
</dbReference>
<sequence length="120" mass="13420">MAAKRDDRIHLEAAPVRVRVSAGEVLLADSRDAITLHERGYPTRWYLPHADIAPDRLNPSATRTHCPHKGEAQYYHLQLPGGETLEDAAWVYRQPIEAVAAIAGRVAFDHPQLRLHVESA</sequence>
<evidence type="ECO:0000259" key="1">
    <source>
        <dbReference type="Pfam" id="PF04248"/>
    </source>
</evidence>
<name>A0A423PID9_9GAMM</name>
<keyword evidence="3" id="KW-1185">Reference proteome</keyword>
<dbReference type="EMBL" id="AYKH01000034">
    <property type="protein sequence ID" value="ROO25360.1"/>
    <property type="molecule type" value="Genomic_DNA"/>
</dbReference>
<dbReference type="RefSeq" id="WP_123631729.1">
    <property type="nucleotide sequence ID" value="NZ_AYKH01000034.1"/>
</dbReference>
<organism evidence="2 3">
    <name type="scientific">Salinisphaera orenii MK-B5</name>
    <dbReference type="NCBI Taxonomy" id="856730"/>
    <lineage>
        <taxon>Bacteria</taxon>
        <taxon>Pseudomonadati</taxon>
        <taxon>Pseudomonadota</taxon>
        <taxon>Gammaproteobacteria</taxon>
        <taxon>Salinisphaerales</taxon>
        <taxon>Salinisphaeraceae</taxon>
        <taxon>Salinisphaera</taxon>
    </lineage>
</organism>
<dbReference type="InterPro" id="IPR007361">
    <property type="entry name" value="DUF427"/>
</dbReference>
<dbReference type="Proteomes" id="UP000283993">
    <property type="component" value="Unassembled WGS sequence"/>
</dbReference>
<evidence type="ECO:0000313" key="2">
    <source>
        <dbReference type="EMBL" id="ROO25360.1"/>
    </source>
</evidence>